<accession>A0AAX6NCQ8</accession>
<gene>
    <name evidence="1" type="ORF">O0Q50_20695</name>
</gene>
<dbReference type="EMBL" id="JAPTGD010000002">
    <property type="protein sequence ID" value="MDU9693599.1"/>
    <property type="molecule type" value="Genomic_DNA"/>
</dbReference>
<evidence type="ECO:0000313" key="1">
    <source>
        <dbReference type="EMBL" id="MDU9693599.1"/>
    </source>
</evidence>
<reference evidence="1" key="2">
    <citation type="submission" date="2022-12" db="EMBL/GenBank/DDBJ databases">
        <authorList>
            <person name="Dechsakulwatana C."/>
            <person name="Rungsihiranrut A."/>
            <person name="Muangchinda C."/>
            <person name="Ningthoujam R."/>
            <person name="Klankeo P."/>
            <person name="Pinyakong O."/>
        </authorList>
    </citation>
    <scope>NUCLEOTIDE SEQUENCE</scope>
    <source>
        <strain evidence="1">TL01-2</strain>
    </source>
</reference>
<dbReference type="RefSeq" id="WP_316910824.1">
    <property type="nucleotide sequence ID" value="NZ_JAPTGD010000002.1"/>
</dbReference>
<dbReference type="Proteomes" id="UP001269400">
    <property type="component" value="Unassembled WGS sequence"/>
</dbReference>
<dbReference type="AlphaFoldDB" id="A0AAX6NCQ8"/>
<sequence length="66" mass="7716">MKEYKFEEIKVKGMQGLKGTPEKDYKEIIKEQAKEGWELVQIFAPPTGFYGSAPYIEIIFSRDVER</sequence>
<proteinExistence type="predicted"/>
<name>A0AAX6NCQ8_PRIAR</name>
<dbReference type="InterPro" id="IPR025234">
    <property type="entry name" value="YjzH-like"/>
</dbReference>
<comment type="caution">
    <text evidence="1">The sequence shown here is derived from an EMBL/GenBank/DDBJ whole genome shotgun (WGS) entry which is preliminary data.</text>
</comment>
<evidence type="ECO:0000313" key="2">
    <source>
        <dbReference type="Proteomes" id="UP001269400"/>
    </source>
</evidence>
<organism evidence="1 2">
    <name type="scientific">Priestia aryabhattai</name>
    <name type="common">Bacillus aryabhattai</name>
    <dbReference type="NCBI Taxonomy" id="412384"/>
    <lineage>
        <taxon>Bacteria</taxon>
        <taxon>Bacillati</taxon>
        <taxon>Bacillota</taxon>
        <taxon>Bacilli</taxon>
        <taxon>Bacillales</taxon>
        <taxon>Bacillaceae</taxon>
        <taxon>Priestia</taxon>
    </lineage>
</organism>
<protein>
    <submittedName>
        <fullName evidence="1">DUF4177 domain-containing protein</fullName>
    </submittedName>
</protein>
<dbReference type="Pfam" id="PF13783">
    <property type="entry name" value="DUF4177"/>
    <property type="match status" value="1"/>
</dbReference>
<reference evidence="1" key="1">
    <citation type="journal article" date="2022" name="J Environ Chem Eng">
        <title>Biodegradation of petroleum oil using a constructed nonpathogenic and heavy metal-tolerant bacterial consortium isolated from marine sponges.</title>
        <authorList>
            <person name="Dechsakulwatana C."/>
            <person name="Rungsihiranrut A."/>
            <person name="Muangchinda C."/>
            <person name="Ningthoujam R."/>
            <person name="Klankeo P."/>
            <person name="Pinyakong O."/>
        </authorList>
    </citation>
    <scope>NUCLEOTIDE SEQUENCE</scope>
    <source>
        <strain evidence="1">TL01-2</strain>
    </source>
</reference>